<evidence type="ECO:0000313" key="2">
    <source>
        <dbReference type="EMBL" id="MBD2860879.1"/>
    </source>
</evidence>
<comment type="caution">
    <text evidence="2">The sequence shown here is derived from an EMBL/GenBank/DDBJ whole genome shotgun (WGS) entry which is preliminary data.</text>
</comment>
<evidence type="ECO:0000259" key="1">
    <source>
        <dbReference type="Pfam" id="PF13946"/>
    </source>
</evidence>
<organism evidence="2 3">
    <name type="scientific">Paenibacillus oceani</name>
    <dbReference type="NCBI Taxonomy" id="2772510"/>
    <lineage>
        <taxon>Bacteria</taxon>
        <taxon>Bacillati</taxon>
        <taxon>Bacillota</taxon>
        <taxon>Bacilli</taxon>
        <taxon>Bacillales</taxon>
        <taxon>Paenibacillaceae</taxon>
        <taxon>Paenibacillus</taxon>
    </lineage>
</organism>
<dbReference type="EMBL" id="JACXJA010000003">
    <property type="protein sequence ID" value="MBD2860879.1"/>
    <property type="molecule type" value="Genomic_DNA"/>
</dbReference>
<dbReference type="RefSeq" id="WP_190924387.1">
    <property type="nucleotide sequence ID" value="NZ_JACXJA010000003.1"/>
</dbReference>
<protein>
    <submittedName>
        <fullName evidence="2">DUF4214 domain-containing protein</fullName>
    </submittedName>
</protein>
<feature type="domain" description="DUF4214" evidence="1">
    <location>
        <begin position="93"/>
        <end position="142"/>
    </location>
</feature>
<reference evidence="2" key="1">
    <citation type="submission" date="2020-09" db="EMBL/GenBank/DDBJ databases">
        <title>A novel bacterium of genus Paenibacillus, isolated from South China Sea.</title>
        <authorList>
            <person name="Huang H."/>
            <person name="Mo K."/>
            <person name="Hu Y."/>
        </authorList>
    </citation>
    <scope>NUCLEOTIDE SEQUENCE</scope>
    <source>
        <strain evidence="2">IB182363</strain>
    </source>
</reference>
<proteinExistence type="predicted"/>
<dbReference type="Proteomes" id="UP000639396">
    <property type="component" value="Unassembled WGS sequence"/>
</dbReference>
<accession>A0A927C3X8</accession>
<keyword evidence="3" id="KW-1185">Reference proteome</keyword>
<name>A0A927C3X8_9BACL</name>
<dbReference type="Gene3D" id="1.10.3130.20">
    <property type="entry name" value="Phycobilisome linker domain"/>
    <property type="match status" value="1"/>
</dbReference>
<gene>
    <name evidence="2" type="ORF">IDH45_02620</name>
</gene>
<dbReference type="InterPro" id="IPR025282">
    <property type="entry name" value="DUF4214"/>
</dbReference>
<feature type="domain" description="DUF4214" evidence="1">
    <location>
        <begin position="13"/>
        <end position="65"/>
    </location>
</feature>
<dbReference type="AlphaFoldDB" id="A0A927C3X8"/>
<dbReference type="InterPro" id="IPR038255">
    <property type="entry name" value="PBS_linker_sf"/>
</dbReference>
<dbReference type="Pfam" id="PF13946">
    <property type="entry name" value="DUF4214"/>
    <property type="match status" value="2"/>
</dbReference>
<evidence type="ECO:0000313" key="3">
    <source>
        <dbReference type="Proteomes" id="UP000639396"/>
    </source>
</evidence>
<sequence length="165" mass="19427">MSITRKLHKIVCLDEQPFLAELYRSLLNREPDEPGLANHARALRQGVSKHQLLVSFLISDEALSLYEQPPPANKDDHSAMVYRELQRLFNRRADSFVSHLYRDVLCREPDRDSYNSYLESLAKGRRKSSVFKRFVTSAEFESLIRMDKYTFTRHVLDQLIQSFYK</sequence>